<dbReference type="EnsemblMetazoa" id="GAUT028285-RA">
    <property type="protein sequence ID" value="GAUT028285-PA"/>
    <property type="gene ID" value="GAUT028285"/>
</dbReference>
<dbReference type="VEuPathDB" id="VectorBase:GAUT028285"/>
<sequence>MFQFGSQFGANIWHNLAAAVQQVINAIEDCCQMDNFNEHCQTMLRAPFALNYLDFIQLIETITERRLHCCTENGSEDNTSVLNSDQCSSSSRLVFFNTRTPNGYHIKHDLHCIQQLMKVMLQDPVISKTVLSSYRTTSYVCLNELMSPTLSLSTLN</sequence>
<accession>A0A1A9V7E0</accession>
<evidence type="ECO:0000313" key="1">
    <source>
        <dbReference type="EnsemblMetazoa" id="GAUT028285-PA"/>
    </source>
</evidence>
<dbReference type="STRING" id="7395.A0A1A9V7E0"/>
<dbReference type="Proteomes" id="UP000078200">
    <property type="component" value="Unassembled WGS sequence"/>
</dbReference>
<reference evidence="1" key="1">
    <citation type="submission" date="2020-05" db="UniProtKB">
        <authorList>
            <consortium name="EnsemblMetazoa"/>
        </authorList>
    </citation>
    <scope>IDENTIFICATION</scope>
    <source>
        <strain evidence="1">TTRI</strain>
    </source>
</reference>
<organism evidence="1 2">
    <name type="scientific">Glossina austeni</name>
    <name type="common">Savannah tsetse fly</name>
    <dbReference type="NCBI Taxonomy" id="7395"/>
    <lineage>
        <taxon>Eukaryota</taxon>
        <taxon>Metazoa</taxon>
        <taxon>Ecdysozoa</taxon>
        <taxon>Arthropoda</taxon>
        <taxon>Hexapoda</taxon>
        <taxon>Insecta</taxon>
        <taxon>Pterygota</taxon>
        <taxon>Neoptera</taxon>
        <taxon>Endopterygota</taxon>
        <taxon>Diptera</taxon>
        <taxon>Brachycera</taxon>
        <taxon>Muscomorpha</taxon>
        <taxon>Hippoboscoidea</taxon>
        <taxon>Glossinidae</taxon>
        <taxon>Glossina</taxon>
    </lineage>
</organism>
<evidence type="ECO:0000313" key="2">
    <source>
        <dbReference type="Proteomes" id="UP000078200"/>
    </source>
</evidence>
<protein>
    <submittedName>
        <fullName evidence="1">Uncharacterized protein</fullName>
    </submittedName>
</protein>
<keyword evidence="2" id="KW-1185">Reference proteome</keyword>
<proteinExistence type="predicted"/>
<name>A0A1A9V7E0_GLOAU</name>
<dbReference type="AlphaFoldDB" id="A0A1A9V7E0"/>